<keyword evidence="1" id="KW-1133">Transmembrane helix</keyword>
<dbReference type="RefSeq" id="WP_082752986.1">
    <property type="nucleotide sequence ID" value="NZ_CP014227.1"/>
</dbReference>
<dbReference type="Proteomes" id="UP000215539">
    <property type="component" value="Chromosome 1"/>
</dbReference>
<keyword evidence="1" id="KW-0472">Membrane</keyword>
<organism evidence="2 3">
    <name type="scientific">Capnocytophaga haemolytica</name>
    <dbReference type="NCBI Taxonomy" id="45243"/>
    <lineage>
        <taxon>Bacteria</taxon>
        <taxon>Pseudomonadati</taxon>
        <taxon>Bacteroidota</taxon>
        <taxon>Flavobacteriia</taxon>
        <taxon>Flavobacteriales</taxon>
        <taxon>Flavobacteriaceae</taxon>
        <taxon>Capnocytophaga</taxon>
    </lineage>
</organism>
<dbReference type="EMBL" id="LT906449">
    <property type="protein sequence ID" value="SNV16896.1"/>
    <property type="molecule type" value="Genomic_DNA"/>
</dbReference>
<dbReference type="Pfam" id="PF09601">
    <property type="entry name" value="DUF2459"/>
    <property type="match status" value="1"/>
</dbReference>
<dbReference type="InterPro" id="IPR011727">
    <property type="entry name" value="CHP02117"/>
</dbReference>
<name>A0AAX2H184_9FLAO</name>
<evidence type="ECO:0000256" key="1">
    <source>
        <dbReference type="SAM" id="Phobius"/>
    </source>
</evidence>
<feature type="transmembrane region" description="Helical" evidence="1">
    <location>
        <begin position="12"/>
        <end position="33"/>
    </location>
</feature>
<evidence type="ECO:0000313" key="3">
    <source>
        <dbReference type="Proteomes" id="UP000215539"/>
    </source>
</evidence>
<dbReference type="NCBIfam" id="TIGR02117">
    <property type="entry name" value="chp_urease_rgn"/>
    <property type="match status" value="1"/>
</dbReference>
<protein>
    <submittedName>
        <fullName evidence="2">Protein of uncharacterized function (DUF2459)</fullName>
    </submittedName>
</protein>
<evidence type="ECO:0000313" key="2">
    <source>
        <dbReference type="EMBL" id="SNV16896.1"/>
    </source>
</evidence>
<proteinExistence type="predicted"/>
<sequence length="226" mass="25828">MIKKALKYLLKAVKAVVVFILTYGLLCLLLPMIRIPSEKTNEEKSIEIYITTNGAHTDIVVPTHSEYINWEEKVLPIYTKGGKAAQWLAFGWGDKGFYLNTPTWADLKFSTAVKAAFWMSESAMHCTYESDPTYELTSVAIQISPTQYKRLISYIDGRFDKDAQGRYIPITTDAVYGNDDTFYEAKGTYNFTYTCNTWANYALRAAGQQYALWTATDMGIFRHYKE</sequence>
<dbReference type="AlphaFoldDB" id="A0AAX2H184"/>
<accession>A0AAX2H184</accession>
<reference evidence="2 3" key="1">
    <citation type="submission" date="2017-06" db="EMBL/GenBank/DDBJ databases">
        <authorList>
            <consortium name="Pathogen Informatics"/>
        </authorList>
    </citation>
    <scope>NUCLEOTIDE SEQUENCE [LARGE SCALE GENOMIC DNA]</scope>
    <source>
        <strain evidence="2 3">NCTC12947</strain>
    </source>
</reference>
<keyword evidence="1" id="KW-0812">Transmembrane</keyword>
<gene>
    <name evidence="2" type="ORF">SAMEA44541418_02413</name>
</gene>